<evidence type="ECO:0000313" key="2">
    <source>
        <dbReference type="Proteomes" id="UP001295423"/>
    </source>
</evidence>
<name>A0AAD2FPE1_9STRA</name>
<gene>
    <name evidence="1" type="ORF">CYCCA115_LOCUS11591</name>
</gene>
<accession>A0AAD2FPE1</accession>
<reference evidence="1" key="1">
    <citation type="submission" date="2023-08" db="EMBL/GenBank/DDBJ databases">
        <authorList>
            <person name="Audoor S."/>
            <person name="Bilcke G."/>
        </authorList>
    </citation>
    <scope>NUCLEOTIDE SEQUENCE</scope>
</reference>
<sequence>MLPATQRIRLQSAISRLVYGVVLLAFLFNQHAIAEAVEDKPFQILCTTTRRYVKVGSYKIRCHTFKRLAEHFGKNVEVTVVPQDQLYPEWKGDNAELVAKKFDATVVIKRAIPPEERFGKMFMDVVDSYTITHENLDPAYDAIVQSIHHGNDIFSNRTFHVVEHWYNSFPQDMMASTDLPVVPLPPVHPVEVLKLGTLWTNEDEECAYLHSPSMQYTCISEKYRIELWYQDYFEPKEKPRVDALLSDPDQGTGRLYFELFWKFDVLVVPAKAGNPAKLRFGNVQRAVSQMRSGVPILLEIYGDILEDFMDEYNYPCAYVVPGKNYQARHEYMTFEKAVLQMKKPDVRRACQEAGIRIAKDYSPFRIVKKQLEGMGYKGEFNYPKGTTKD</sequence>
<keyword evidence="2" id="KW-1185">Reference proteome</keyword>
<protein>
    <submittedName>
        <fullName evidence="1">Uncharacterized protein</fullName>
    </submittedName>
</protein>
<dbReference type="Proteomes" id="UP001295423">
    <property type="component" value="Unassembled WGS sequence"/>
</dbReference>
<dbReference type="EMBL" id="CAKOGP040001747">
    <property type="protein sequence ID" value="CAJ1948387.1"/>
    <property type="molecule type" value="Genomic_DNA"/>
</dbReference>
<organism evidence="1 2">
    <name type="scientific">Cylindrotheca closterium</name>
    <dbReference type="NCBI Taxonomy" id="2856"/>
    <lineage>
        <taxon>Eukaryota</taxon>
        <taxon>Sar</taxon>
        <taxon>Stramenopiles</taxon>
        <taxon>Ochrophyta</taxon>
        <taxon>Bacillariophyta</taxon>
        <taxon>Bacillariophyceae</taxon>
        <taxon>Bacillariophycidae</taxon>
        <taxon>Bacillariales</taxon>
        <taxon>Bacillariaceae</taxon>
        <taxon>Cylindrotheca</taxon>
    </lineage>
</organism>
<evidence type="ECO:0000313" key="1">
    <source>
        <dbReference type="EMBL" id="CAJ1948387.1"/>
    </source>
</evidence>
<dbReference type="AlphaFoldDB" id="A0AAD2FPE1"/>
<proteinExistence type="predicted"/>
<comment type="caution">
    <text evidence="1">The sequence shown here is derived from an EMBL/GenBank/DDBJ whole genome shotgun (WGS) entry which is preliminary data.</text>
</comment>